<dbReference type="GO" id="GO:0055085">
    <property type="term" value="P:transmembrane transport"/>
    <property type="evidence" value="ECO:0007669"/>
    <property type="project" value="TreeGrafter"/>
</dbReference>
<dbReference type="PANTHER" id="PTHR31145">
    <property type="entry name" value="INTEGRAL MEMBRANE PROTEIN (AFU_ORTHOLOGUE AFUA_7G01610)"/>
    <property type="match status" value="1"/>
</dbReference>
<sequence length="721" mass="79155">MRLPITSPLTMLVAVLFTLPFTSAIRMFESNSLNTCMENSKFSATLFKVVFTPDNGSLAFDINGISQISGNVLLEFEVLGYGYSIYHKTIDPCSDETLKGLCPMNQAPINLPSNAQLPKDAVSQVPNAVYYIPDLDGKVQVWINSTNGEPLACVEAELSNGKTVNQKGVAWTVAIIAGSGLVISAVVSGLGHSNTAAHVASAALSLFGYFQAQAFIGMTSVTTPPIVRAWTQNFQWSMGIIRVEFLQDMATWYQRATGGTPSRVLSSLATTSVQVQKRSLQVMNYLAKRTNSATTNAENLKTVTVHGIERVGFLARIEITNIFFTGYTFFVIFVLFVTLGVILFKYICEGLVKAGKMKADKFTDFRNGWKLVLKGILFRVILIAFPQMVILCFWELTKRDSAAEVVLAISTIVTMMIILGWAALKVWRIAKRSIKMHKNPAYILYSDPKALNKWGFLYVQFKATMYYFIVPLLFYTLIKGLFIGFGQGNGTVQAIGLLIIEAALLITISIMRPYMDKKTNAFNISIAAVNFFNVLLLLFFTGIFNIPPLAIGIMGVLFFIVNAVFALVILLMVLWASIWALISKNPDTRYQPMRDDRGSFIKSQTNLGTTELDALGATARGDPKLAYGNSAVDRKRMDLDDEEDSFSGSSAPTSQVGARPMQSQSENNSFYGQQPPRSPVEPPSAPIANNLTPVSAAGNGGNANQFRQAQNASPWQRGVGY</sequence>
<evidence type="ECO:0000259" key="10">
    <source>
        <dbReference type="SMART" id="SM01320"/>
    </source>
</evidence>
<feature type="transmembrane region" description="Helical" evidence="8">
    <location>
        <begin position="522"/>
        <end position="543"/>
    </location>
</feature>
<feature type="chain" id="PRO_5040485951" evidence="9">
    <location>
        <begin position="25"/>
        <end position="721"/>
    </location>
</feature>
<proteinExistence type="inferred from homology"/>
<dbReference type="GO" id="GO:0016020">
    <property type="term" value="C:membrane"/>
    <property type="evidence" value="ECO:0007669"/>
    <property type="project" value="UniProtKB-SubCell"/>
</dbReference>
<gene>
    <name evidence="11" type="ORF">EJ08DRAFT_637405</name>
</gene>
<evidence type="ECO:0000256" key="7">
    <source>
        <dbReference type="SAM" id="MobiDB-lite"/>
    </source>
</evidence>
<evidence type="ECO:0000256" key="8">
    <source>
        <dbReference type="SAM" id="Phobius"/>
    </source>
</evidence>
<keyword evidence="5 8" id="KW-1133">Transmembrane helix</keyword>
<evidence type="ECO:0000313" key="11">
    <source>
        <dbReference type="EMBL" id="KAF2427379.1"/>
    </source>
</evidence>
<evidence type="ECO:0000256" key="9">
    <source>
        <dbReference type="SAM" id="SignalP"/>
    </source>
</evidence>
<evidence type="ECO:0000256" key="4">
    <source>
        <dbReference type="ARBA" id="ARBA00022729"/>
    </source>
</evidence>
<reference evidence="11" key="1">
    <citation type="journal article" date="2020" name="Stud. Mycol.">
        <title>101 Dothideomycetes genomes: a test case for predicting lifestyles and emergence of pathogens.</title>
        <authorList>
            <person name="Haridas S."/>
            <person name="Albert R."/>
            <person name="Binder M."/>
            <person name="Bloem J."/>
            <person name="Labutti K."/>
            <person name="Salamov A."/>
            <person name="Andreopoulos B."/>
            <person name="Baker S."/>
            <person name="Barry K."/>
            <person name="Bills G."/>
            <person name="Bluhm B."/>
            <person name="Cannon C."/>
            <person name="Castanera R."/>
            <person name="Culley D."/>
            <person name="Daum C."/>
            <person name="Ezra D."/>
            <person name="Gonzalez J."/>
            <person name="Henrissat B."/>
            <person name="Kuo A."/>
            <person name="Liang C."/>
            <person name="Lipzen A."/>
            <person name="Lutzoni F."/>
            <person name="Magnuson J."/>
            <person name="Mondo S."/>
            <person name="Nolan M."/>
            <person name="Ohm R."/>
            <person name="Pangilinan J."/>
            <person name="Park H.-J."/>
            <person name="Ramirez L."/>
            <person name="Alfaro M."/>
            <person name="Sun H."/>
            <person name="Tritt A."/>
            <person name="Yoshinaga Y."/>
            <person name="Zwiers L.-H."/>
            <person name="Turgeon B."/>
            <person name="Goodwin S."/>
            <person name="Spatafora J."/>
            <person name="Crous P."/>
            <person name="Grigoriev I."/>
        </authorList>
    </citation>
    <scope>NUCLEOTIDE SEQUENCE</scope>
    <source>
        <strain evidence="11">CBS 130266</strain>
    </source>
</reference>
<protein>
    <submittedName>
        <fullName evidence="11">DUF907 domain protein</fullName>
    </submittedName>
</protein>
<dbReference type="InterPro" id="IPR032800">
    <property type="entry name" value="TRP_N"/>
</dbReference>
<evidence type="ECO:0000256" key="3">
    <source>
        <dbReference type="ARBA" id="ARBA00022692"/>
    </source>
</evidence>
<feature type="transmembrane region" description="Helical" evidence="8">
    <location>
        <begin position="376"/>
        <end position="396"/>
    </location>
</feature>
<dbReference type="GO" id="GO:0009272">
    <property type="term" value="P:fungal-type cell wall biogenesis"/>
    <property type="evidence" value="ECO:0007669"/>
    <property type="project" value="TreeGrafter"/>
</dbReference>
<evidence type="ECO:0000256" key="2">
    <source>
        <dbReference type="ARBA" id="ARBA00010642"/>
    </source>
</evidence>
<feature type="transmembrane region" description="Helical" evidence="8">
    <location>
        <begin position="402"/>
        <end position="427"/>
    </location>
</feature>
<feature type="compositionally biased region" description="Polar residues" evidence="7">
    <location>
        <begin position="702"/>
        <end position="714"/>
    </location>
</feature>
<keyword evidence="12" id="KW-1185">Reference proteome</keyword>
<name>A0A9P4NM49_9PEZI</name>
<evidence type="ECO:0000313" key="12">
    <source>
        <dbReference type="Proteomes" id="UP000800235"/>
    </source>
</evidence>
<organism evidence="11 12">
    <name type="scientific">Tothia fuscella</name>
    <dbReference type="NCBI Taxonomy" id="1048955"/>
    <lineage>
        <taxon>Eukaryota</taxon>
        <taxon>Fungi</taxon>
        <taxon>Dikarya</taxon>
        <taxon>Ascomycota</taxon>
        <taxon>Pezizomycotina</taxon>
        <taxon>Dothideomycetes</taxon>
        <taxon>Pleosporomycetidae</taxon>
        <taxon>Venturiales</taxon>
        <taxon>Cylindrosympodiaceae</taxon>
        <taxon>Tothia</taxon>
    </lineage>
</organism>
<dbReference type="Pfam" id="PF14558">
    <property type="entry name" value="TRP_N"/>
    <property type="match status" value="1"/>
</dbReference>
<evidence type="ECO:0000256" key="6">
    <source>
        <dbReference type="ARBA" id="ARBA00023136"/>
    </source>
</evidence>
<dbReference type="Proteomes" id="UP000800235">
    <property type="component" value="Unassembled WGS sequence"/>
</dbReference>
<dbReference type="InterPro" id="IPR010308">
    <property type="entry name" value="TRP_C"/>
</dbReference>
<feature type="region of interest" description="Disordered" evidence="7">
    <location>
        <begin position="640"/>
        <end position="721"/>
    </location>
</feature>
<dbReference type="Pfam" id="PF06011">
    <property type="entry name" value="TRP"/>
    <property type="match status" value="1"/>
</dbReference>
<feature type="transmembrane region" description="Helical" evidence="8">
    <location>
        <begin position="491"/>
        <end position="510"/>
    </location>
</feature>
<feature type="transmembrane region" description="Helical" evidence="8">
    <location>
        <begin position="549"/>
        <end position="582"/>
    </location>
</feature>
<feature type="compositionally biased region" description="Polar residues" evidence="7">
    <location>
        <begin position="646"/>
        <end position="672"/>
    </location>
</feature>
<keyword evidence="3 8" id="KW-0812">Transmembrane</keyword>
<keyword evidence="6 8" id="KW-0472">Membrane</keyword>
<feature type="signal peptide" evidence="9">
    <location>
        <begin position="1"/>
        <end position="24"/>
    </location>
</feature>
<evidence type="ECO:0000256" key="5">
    <source>
        <dbReference type="ARBA" id="ARBA00022989"/>
    </source>
</evidence>
<feature type="transmembrane region" description="Helical" evidence="8">
    <location>
        <begin position="465"/>
        <end position="485"/>
    </location>
</feature>
<dbReference type="AlphaFoldDB" id="A0A9P4NM49"/>
<feature type="compositionally biased region" description="Pro residues" evidence="7">
    <location>
        <begin position="676"/>
        <end position="685"/>
    </location>
</feature>
<dbReference type="PANTHER" id="PTHR31145:SF2">
    <property type="entry name" value="FLAVIN CARRIER PROTEIN 2"/>
    <property type="match status" value="1"/>
</dbReference>
<comment type="subcellular location">
    <subcellularLocation>
        <location evidence="1">Membrane</location>
        <topology evidence="1">Multi-pass membrane protein</topology>
    </subcellularLocation>
</comment>
<feature type="domain" description="ML-like" evidence="10">
    <location>
        <begin position="26"/>
        <end position="165"/>
    </location>
</feature>
<dbReference type="OrthoDB" id="5212126at2759"/>
<accession>A0A9P4NM49</accession>
<dbReference type="SMART" id="SM01320">
    <property type="entry name" value="TRP_N"/>
    <property type="match status" value="1"/>
</dbReference>
<dbReference type="InterPro" id="IPR040241">
    <property type="entry name" value="TRP_Flc/Pkd2-like"/>
</dbReference>
<evidence type="ECO:0000256" key="1">
    <source>
        <dbReference type="ARBA" id="ARBA00004141"/>
    </source>
</evidence>
<dbReference type="EMBL" id="MU007060">
    <property type="protein sequence ID" value="KAF2427379.1"/>
    <property type="molecule type" value="Genomic_DNA"/>
</dbReference>
<keyword evidence="4 9" id="KW-0732">Signal</keyword>
<feature type="transmembrane region" description="Helical" evidence="8">
    <location>
        <begin position="327"/>
        <end position="348"/>
    </location>
</feature>
<comment type="caution">
    <text evidence="11">The sequence shown here is derived from an EMBL/GenBank/DDBJ whole genome shotgun (WGS) entry which is preliminary data.</text>
</comment>
<comment type="similarity">
    <text evidence="2">Belongs to the transient receptor potential (TRP) ion channel family.</text>
</comment>